<proteinExistence type="predicted"/>
<dbReference type="EMBL" id="KZ772685">
    <property type="protein sequence ID" value="PTQ45734.1"/>
    <property type="molecule type" value="Genomic_DNA"/>
</dbReference>
<sequence length="69" mass="7827">MNISLAPLGGIMTVERKTCFTDLTGVLEPLKRWETTREDSLKQTSASHYCSLSELYHPLSRLEKNRGSE</sequence>
<reference evidence="2" key="1">
    <citation type="journal article" date="2017" name="Cell">
        <title>Insights into land plant evolution garnered from the Marchantia polymorpha genome.</title>
        <authorList>
            <person name="Bowman J.L."/>
            <person name="Kohchi T."/>
            <person name="Yamato K.T."/>
            <person name="Jenkins J."/>
            <person name="Shu S."/>
            <person name="Ishizaki K."/>
            <person name="Yamaoka S."/>
            <person name="Nishihama R."/>
            <person name="Nakamura Y."/>
            <person name="Berger F."/>
            <person name="Adam C."/>
            <person name="Aki S.S."/>
            <person name="Althoff F."/>
            <person name="Araki T."/>
            <person name="Arteaga-Vazquez M.A."/>
            <person name="Balasubrmanian S."/>
            <person name="Barry K."/>
            <person name="Bauer D."/>
            <person name="Boehm C.R."/>
            <person name="Briginshaw L."/>
            <person name="Caballero-Perez J."/>
            <person name="Catarino B."/>
            <person name="Chen F."/>
            <person name="Chiyoda S."/>
            <person name="Chovatia M."/>
            <person name="Davies K.M."/>
            <person name="Delmans M."/>
            <person name="Demura T."/>
            <person name="Dierschke T."/>
            <person name="Dolan L."/>
            <person name="Dorantes-Acosta A.E."/>
            <person name="Eklund D.M."/>
            <person name="Florent S.N."/>
            <person name="Flores-Sandoval E."/>
            <person name="Fujiyama A."/>
            <person name="Fukuzawa H."/>
            <person name="Galik B."/>
            <person name="Grimanelli D."/>
            <person name="Grimwood J."/>
            <person name="Grossniklaus U."/>
            <person name="Hamada T."/>
            <person name="Haseloff J."/>
            <person name="Hetherington A.J."/>
            <person name="Higo A."/>
            <person name="Hirakawa Y."/>
            <person name="Hundley H.N."/>
            <person name="Ikeda Y."/>
            <person name="Inoue K."/>
            <person name="Inoue S.I."/>
            <person name="Ishida S."/>
            <person name="Jia Q."/>
            <person name="Kakita M."/>
            <person name="Kanazawa T."/>
            <person name="Kawai Y."/>
            <person name="Kawashima T."/>
            <person name="Kennedy M."/>
            <person name="Kinose K."/>
            <person name="Kinoshita T."/>
            <person name="Kohara Y."/>
            <person name="Koide E."/>
            <person name="Komatsu K."/>
            <person name="Kopischke S."/>
            <person name="Kubo M."/>
            <person name="Kyozuka J."/>
            <person name="Lagercrantz U."/>
            <person name="Lin S.S."/>
            <person name="Lindquist E."/>
            <person name="Lipzen A.M."/>
            <person name="Lu C.W."/>
            <person name="De Luna E."/>
            <person name="Martienssen R.A."/>
            <person name="Minamino N."/>
            <person name="Mizutani M."/>
            <person name="Mizutani M."/>
            <person name="Mochizuki N."/>
            <person name="Monte I."/>
            <person name="Mosher R."/>
            <person name="Nagasaki H."/>
            <person name="Nakagami H."/>
            <person name="Naramoto S."/>
            <person name="Nishitani K."/>
            <person name="Ohtani M."/>
            <person name="Okamoto T."/>
            <person name="Okumura M."/>
            <person name="Phillips J."/>
            <person name="Pollak B."/>
            <person name="Reinders A."/>
            <person name="Rovekamp M."/>
            <person name="Sano R."/>
            <person name="Sawa S."/>
            <person name="Schmid M.W."/>
            <person name="Shirakawa M."/>
            <person name="Solano R."/>
            <person name="Spunde A."/>
            <person name="Suetsugu N."/>
            <person name="Sugano S."/>
            <person name="Sugiyama A."/>
            <person name="Sun R."/>
            <person name="Suzuki Y."/>
            <person name="Takenaka M."/>
            <person name="Takezawa D."/>
            <person name="Tomogane H."/>
            <person name="Tsuzuki M."/>
            <person name="Ueda T."/>
            <person name="Umeda M."/>
            <person name="Ward J.M."/>
            <person name="Watanabe Y."/>
            <person name="Yazaki K."/>
            <person name="Yokoyama R."/>
            <person name="Yoshitake Y."/>
            <person name="Yotsui I."/>
            <person name="Zachgo S."/>
            <person name="Schmutz J."/>
        </authorList>
    </citation>
    <scope>NUCLEOTIDE SEQUENCE [LARGE SCALE GENOMIC DNA]</scope>
    <source>
        <strain evidence="2">Tak-1</strain>
    </source>
</reference>
<evidence type="ECO:0000313" key="1">
    <source>
        <dbReference type="EMBL" id="PTQ45734.1"/>
    </source>
</evidence>
<accession>A0A2R6XI07</accession>
<organism evidence="1 2">
    <name type="scientific">Marchantia polymorpha</name>
    <name type="common">Common liverwort</name>
    <name type="synonym">Marchantia aquatica</name>
    <dbReference type="NCBI Taxonomy" id="3197"/>
    <lineage>
        <taxon>Eukaryota</taxon>
        <taxon>Viridiplantae</taxon>
        <taxon>Streptophyta</taxon>
        <taxon>Embryophyta</taxon>
        <taxon>Marchantiophyta</taxon>
        <taxon>Marchantiopsida</taxon>
        <taxon>Marchantiidae</taxon>
        <taxon>Marchantiales</taxon>
        <taxon>Marchantiaceae</taxon>
        <taxon>Marchantia</taxon>
    </lineage>
</organism>
<keyword evidence="2" id="KW-1185">Reference proteome</keyword>
<protein>
    <submittedName>
        <fullName evidence="1">Uncharacterized protein</fullName>
    </submittedName>
</protein>
<evidence type="ECO:0000313" key="2">
    <source>
        <dbReference type="Proteomes" id="UP000244005"/>
    </source>
</evidence>
<dbReference type="Proteomes" id="UP000244005">
    <property type="component" value="Unassembled WGS sequence"/>
</dbReference>
<name>A0A2R6XI07_MARPO</name>
<dbReference type="Gramene" id="Mp8g14470.1">
    <property type="protein sequence ID" value="Mp8g14470.1.cds"/>
    <property type="gene ID" value="Mp8g14470"/>
</dbReference>
<gene>
    <name evidence="1" type="ORF">MARPO_0013s0001</name>
</gene>
<dbReference type="AlphaFoldDB" id="A0A2R6XI07"/>